<dbReference type="EMBL" id="CAJVPT010028476">
    <property type="protein sequence ID" value="CAG8686919.1"/>
    <property type="molecule type" value="Genomic_DNA"/>
</dbReference>
<accession>A0ACA9P6P2</accession>
<sequence>MDVDGQNPFINIQDDQPKPIQRSRRTYGSKPKVVNEHENSESISDNLSSSTFPVSSHQGLSESTSLPSHSLRLGEWRQKMKEIDQAESEEDETSDQRRSRLGKTHESEVQSTGSSPPSYLSELQDEPGSPSQQTHPKLMSENAGRQHSANTSFNSGSSAAISTPSPIGEQLKTRPKLSLYGSRPLPPPHRDSNLTDEEEDEEEPLSPLRAILGRSEASSRSPKISGARSTTPNRALPTSPFRSPLKSFTDATRRERKFVQKDSDEEMDDHRDLTKDLELKSQQEDELGWVTDGSVG</sequence>
<proteinExistence type="predicted"/>
<evidence type="ECO:0000313" key="1">
    <source>
        <dbReference type="EMBL" id="CAG8686919.1"/>
    </source>
</evidence>
<organism evidence="1 2">
    <name type="scientific">Acaulospora colombiana</name>
    <dbReference type="NCBI Taxonomy" id="27376"/>
    <lineage>
        <taxon>Eukaryota</taxon>
        <taxon>Fungi</taxon>
        <taxon>Fungi incertae sedis</taxon>
        <taxon>Mucoromycota</taxon>
        <taxon>Glomeromycotina</taxon>
        <taxon>Glomeromycetes</taxon>
        <taxon>Diversisporales</taxon>
        <taxon>Acaulosporaceae</taxon>
        <taxon>Acaulospora</taxon>
    </lineage>
</organism>
<dbReference type="Proteomes" id="UP000789525">
    <property type="component" value="Unassembled WGS sequence"/>
</dbReference>
<reference evidence="1" key="1">
    <citation type="submission" date="2021-06" db="EMBL/GenBank/DDBJ databases">
        <authorList>
            <person name="Kallberg Y."/>
            <person name="Tangrot J."/>
            <person name="Rosling A."/>
        </authorList>
    </citation>
    <scope>NUCLEOTIDE SEQUENCE</scope>
    <source>
        <strain evidence="1">CL356</strain>
    </source>
</reference>
<comment type="caution">
    <text evidence="1">The sequence shown here is derived from an EMBL/GenBank/DDBJ whole genome shotgun (WGS) entry which is preliminary data.</text>
</comment>
<gene>
    <name evidence="1" type="ORF">ACOLOM_LOCUS9630</name>
</gene>
<name>A0ACA9P6P2_9GLOM</name>
<protein>
    <submittedName>
        <fullName evidence="1">3533_t:CDS:1</fullName>
    </submittedName>
</protein>
<evidence type="ECO:0000313" key="2">
    <source>
        <dbReference type="Proteomes" id="UP000789525"/>
    </source>
</evidence>
<keyword evidence="2" id="KW-1185">Reference proteome</keyword>
<feature type="non-terminal residue" evidence="1">
    <location>
        <position position="296"/>
    </location>
</feature>